<protein>
    <recommendedName>
        <fullName evidence="3">ParB/Sulfiredoxin domain-containing protein</fullName>
    </recommendedName>
</protein>
<dbReference type="RefSeq" id="WP_139090346.1">
    <property type="nucleotide sequence ID" value="NZ_VDGE01000002.1"/>
</dbReference>
<reference evidence="1 2" key="1">
    <citation type="submission" date="2019-06" db="EMBL/GenBank/DDBJ databases">
        <title>Genome sequence of Janthinobacterium lividum UCD_MED1.</title>
        <authorList>
            <person name="De Leon M.E."/>
            <person name="Jospin G."/>
        </authorList>
    </citation>
    <scope>NUCLEOTIDE SEQUENCE [LARGE SCALE GENOMIC DNA]</scope>
    <source>
        <strain evidence="1 2">UCD_MED1</strain>
    </source>
</reference>
<organism evidence="1 2">
    <name type="scientific">Janthinobacterium lividum</name>
    <dbReference type="NCBI Taxonomy" id="29581"/>
    <lineage>
        <taxon>Bacteria</taxon>
        <taxon>Pseudomonadati</taxon>
        <taxon>Pseudomonadota</taxon>
        <taxon>Betaproteobacteria</taxon>
        <taxon>Burkholderiales</taxon>
        <taxon>Oxalobacteraceae</taxon>
        <taxon>Janthinobacterium</taxon>
    </lineage>
</organism>
<dbReference type="AlphaFoldDB" id="A0A5C4NRN8"/>
<evidence type="ECO:0000313" key="2">
    <source>
        <dbReference type="Proteomes" id="UP000305681"/>
    </source>
</evidence>
<dbReference type="EMBL" id="VDGE01000002">
    <property type="protein sequence ID" value="TNC77524.1"/>
    <property type="molecule type" value="Genomic_DNA"/>
</dbReference>
<name>A0A5C4NRN8_9BURK</name>
<accession>A0A5C4NRN8</accession>
<gene>
    <name evidence="1" type="ORF">FHI69_09315</name>
</gene>
<proteinExistence type="predicted"/>
<comment type="caution">
    <text evidence="1">The sequence shown here is derived from an EMBL/GenBank/DDBJ whole genome shotgun (WGS) entry which is preliminary data.</text>
</comment>
<evidence type="ECO:0008006" key="3">
    <source>
        <dbReference type="Google" id="ProtNLM"/>
    </source>
</evidence>
<sequence length="383" mass="42692">MVTKVSQLATQKPVDRVAISNLELDIKNPRFGESADDFTSQSDVVDWIVEQFGVDDVISSLAINDYFDAEPLIVESSGAQGKYIVKEGNRRLAACFILAKDPRAKKHWKKAESFHKRGHALGWTSAKKLPVITFKDDEAKALLSYLGVRHIVSSQPWDSFAKATWISHVVASETLTLEEIAEVTGDKNKTISRLLEGYNFVRQLISAGLFDPKTSTRKGRGSNVDYPFSWVYTLLGYGPVREWLSLNEGNLLEPVPSDKLDEASLTLRAMFGDKVRQVPPAISDSRQIGELAVALGNSIKRTLLRNGYTVDDIEEESKPIADRISAQLLFARDSLRTANALLGEHDVQRKEASELIEVIRSVRKQATEIFRSLEAVVSEDDDE</sequence>
<dbReference type="Proteomes" id="UP000305681">
    <property type="component" value="Unassembled WGS sequence"/>
</dbReference>
<evidence type="ECO:0000313" key="1">
    <source>
        <dbReference type="EMBL" id="TNC77524.1"/>
    </source>
</evidence>